<dbReference type="OrthoDB" id="420169at2759"/>
<evidence type="ECO:0000256" key="2">
    <source>
        <dbReference type="ARBA" id="ARBA00022670"/>
    </source>
</evidence>
<evidence type="ECO:0000313" key="11">
    <source>
        <dbReference type="EMBL" id="GMF24188.1"/>
    </source>
</evidence>
<accession>A0A9W6U2J5</accession>
<keyword evidence="12" id="KW-1185">Reference proteome</keyword>
<keyword evidence="6" id="KW-0064">Aspartyl protease</keyword>
<keyword evidence="8" id="KW-0378">Hydrolase</keyword>
<dbReference type="EMBL" id="BSXW01000507">
    <property type="protein sequence ID" value="GMF24188.1"/>
    <property type="molecule type" value="Genomic_DNA"/>
</dbReference>
<dbReference type="Pfam" id="PF17921">
    <property type="entry name" value="Integrase_H2C2"/>
    <property type="match status" value="1"/>
</dbReference>
<dbReference type="Pfam" id="PF17917">
    <property type="entry name" value="RT_RNaseH"/>
    <property type="match status" value="1"/>
</dbReference>
<dbReference type="Proteomes" id="UP001165083">
    <property type="component" value="Unassembled WGS sequence"/>
</dbReference>
<keyword evidence="7" id="KW-0255">Endonuclease</keyword>
<dbReference type="GO" id="GO:0004519">
    <property type="term" value="F:endonuclease activity"/>
    <property type="evidence" value="ECO:0007669"/>
    <property type="project" value="UniProtKB-KW"/>
</dbReference>
<gene>
    <name evidence="11" type="ORF">Plil01_000987200</name>
</gene>
<dbReference type="InterPro" id="IPR012337">
    <property type="entry name" value="RNaseH-like_sf"/>
</dbReference>
<evidence type="ECO:0000256" key="7">
    <source>
        <dbReference type="ARBA" id="ARBA00022759"/>
    </source>
</evidence>
<dbReference type="Gene3D" id="2.40.70.10">
    <property type="entry name" value="Acid Proteases"/>
    <property type="match status" value="1"/>
</dbReference>
<keyword evidence="4" id="KW-0548">Nucleotidyltransferase</keyword>
<dbReference type="GO" id="GO:0004190">
    <property type="term" value="F:aspartic-type endopeptidase activity"/>
    <property type="evidence" value="ECO:0007669"/>
    <property type="project" value="UniProtKB-KW"/>
</dbReference>
<proteinExistence type="predicted"/>
<evidence type="ECO:0000313" key="12">
    <source>
        <dbReference type="Proteomes" id="UP001165083"/>
    </source>
</evidence>
<evidence type="ECO:0000259" key="10">
    <source>
        <dbReference type="PROSITE" id="PS50878"/>
    </source>
</evidence>
<feature type="domain" description="Reverse transcriptase" evidence="10">
    <location>
        <begin position="240"/>
        <end position="421"/>
    </location>
</feature>
<dbReference type="GO" id="GO:0006508">
    <property type="term" value="P:proteolysis"/>
    <property type="evidence" value="ECO:0007669"/>
    <property type="project" value="UniProtKB-KW"/>
</dbReference>
<dbReference type="PANTHER" id="PTHR33064:SF37">
    <property type="entry name" value="RIBONUCLEASE H"/>
    <property type="match status" value="1"/>
</dbReference>
<dbReference type="PANTHER" id="PTHR33064">
    <property type="entry name" value="POL PROTEIN"/>
    <property type="match status" value="1"/>
</dbReference>
<keyword evidence="3" id="KW-0808">Transferase</keyword>
<dbReference type="AlphaFoldDB" id="A0A9W6U2J5"/>
<comment type="caution">
    <text evidence="11">The sequence shown here is derived from an EMBL/GenBank/DDBJ whole genome shotgun (WGS) entry which is preliminary data.</text>
</comment>
<protein>
    <recommendedName>
        <fullName evidence="1">RNA-directed DNA polymerase</fullName>
        <ecNumber evidence="1">2.7.7.49</ecNumber>
    </recommendedName>
</protein>
<evidence type="ECO:0000256" key="4">
    <source>
        <dbReference type="ARBA" id="ARBA00022695"/>
    </source>
</evidence>
<dbReference type="InterPro" id="IPR041588">
    <property type="entry name" value="Integrase_H2C2"/>
</dbReference>
<dbReference type="InterPro" id="IPR051320">
    <property type="entry name" value="Viral_Replic_Matur_Polypro"/>
</dbReference>
<dbReference type="InterPro" id="IPR000477">
    <property type="entry name" value="RT_dom"/>
</dbReference>
<organism evidence="11 12">
    <name type="scientific">Phytophthora lilii</name>
    <dbReference type="NCBI Taxonomy" id="2077276"/>
    <lineage>
        <taxon>Eukaryota</taxon>
        <taxon>Sar</taxon>
        <taxon>Stramenopiles</taxon>
        <taxon>Oomycota</taxon>
        <taxon>Peronosporomycetes</taxon>
        <taxon>Peronosporales</taxon>
        <taxon>Peronosporaceae</taxon>
        <taxon>Phytophthora</taxon>
    </lineage>
</organism>
<dbReference type="Pfam" id="PF00078">
    <property type="entry name" value="RVT_1"/>
    <property type="match status" value="1"/>
</dbReference>
<dbReference type="InterPro" id="IPR043128">
    <property type="entry name" value="Rev_trsase/Diguanyl_cyclase"/>
</dbReference>
<evidence type="ECO:0000256" key="3">
    <source>
        <dbReference type="ARBA" id="ARBA00022679"/>
    </source>
</evidence>
<dbReference type="EC" id="2.7.7.49" evidence="1"/>
<dbReference type="Gene3D" id="3.10.10.10">
    <property type="entry name" value="HIV Type 1 Reverse Transcriptase, subunit A, domain 1"/>
    <property type="match status" value="1"/>
</dbReference>
<evidence type="ECO:0000256" key="9">
    <source>
        <dbReference type="ARBA" id="ARBA00022918"/>
    </source>
</evidence>
<keyword evidence="2" id="KW-0645">Protease</keyword>
<dbReference type="InterPro" id="IPR041373">
    <property type="entry name" value="RT_RNaseH"/>
</dbReference>
<sequence length="836" mass="92882">MRTKSARYAGTAKTVKINGLVEVSYTPDTGSDQSVVPQEVVDSLYSIQPALQVMDLEIPVDAVMADGSIQSCTQVVSLDLELSTLAGLVSLRSVLCLIMAGDGDEFLLGGGVLKGLGIDVEQQLAQLAAPSLLEAEVDEFPVGDAAPAGQPEPQPTISLNQLLDQAVANGLPPVHVDVVRELLETFPDVWREAVGLDPPANVEPLSVTLKADAVPYRNPPRKYAPLQAAFIQEYVKSLVANGLVEQNNASRWACAVVPVRKPGTRDKFRLTIDYRPVNRITIHIAGTMPSVATTIDAFQGKTVFGRFDFTQGFWQLPLHEDSREVFSFVTPDGVFTPTRVPQGAMDSALHFQSQVQTKLAPLIPHSALVWVDDVILFAPTIDEFLQTLRVFFEIVEEASFKLNMAKSSLFELEILWCGRLISSEGVRHDPSRVSALAELPLPATVADLQYFVCATNWLHDSLPDYARVIAPLQEKLNAERVRIGRRNRNALNVATSWSPEDQAAYEAVVSLVRDSALMAFPVPEAELLLFTDASATGYSIIVTQVRKWDSSLPVDEQKHEMIVCKGGMFKHSELNWTVVEKEAFPIVKACHDLEYLLLRPNGFRLYCDHANLAYIFAPSVELKKHVRDRLQRWAMRLCGPNYSIEHIPGEKNVWADIVSCWHPREGFNFPSRADIKTAQQSAARERSRLSALSEEEDGVVNLNNRLWIPTNAKELLARIFVVAHCGSQGHRGHKPMILALKERFHIVKLEEKVAKFVRQCLLCKHFKGPRQIPRPYGPLMNPTKRNEIVHWDFLTLGDGFGDSSYLLVVKDSLSHFCELFPCSTPTAYVAAESLTL</sequence>
<name>A0A9W6U2J5_9STRA</name>
<dbReference type="InterPro" id="IPR021109">
    <property type="entry name" value="Peptidase_aspartic_dom_sf"/>
</dbReference>
<evidence type="ECO:0000256" key="1">
    <source>
        <dbReference type="ARBA" id="ARBA00012493"/>
    </source>
</evidence>
<evidence type="ECO:0000256" key="6">
    <source>
        <dbReference type="ARBA" id="ARBA00022750"/>
    </source>
</evidence>
<keyword evidence="5" id="KW-0540">Nuclease</keyword>
<dbReference type="Gene3D" id="1.10.340.70">
    <property type="match status" value="1"/>
</dbReference>
<evidence type="ECO:0000256" key="5">
    <source>
        <dbReference type="ARBA" id="ARBA00022722"/>
    </source>
</evidence>
<dbReference type="SUPFAM" id="SSF53098">
    <property type="entry name" value="Ribonuclease H-like"/>
    <property type="match status" value="1"/>
</dbReference>
<reference evidence="11" key="1">
    <citation type="submission" date="2023-04" db="EMBL/GenBank/DDBJ databases">
        <title>Phytophthora lilii NBRC 32176.</title>
        <authorList>
            <person name="Ichikawa N."/>
            <person name="Sato H."/>
            <person name="Tonouchi N."/>
        </authorList>
    </citation>
    <scope>NUCLEOTIDE SEQUENCE</scope>
    <source>
        <strain evidence="11">NBRC 32176</strain>
    </source>
</reference>
<dbReference type="GO" id="GO:0003964">
    <property type="term" value="F:RNA-directed DNA polymerase activity"/>
    <property type="evidence" value="ECO:0007669"/>
    <property type="project" value="UniProtKB-KW"/>
</dbReference>
<dbReference type="Gene3D" id="3.30.70.270">
    <property type="match status" value="2"/>
</dbReference>
<keyword evidence="9" id="KW-0695">RNA-directed DNA polymerase</keyword>
<dbReference type="PROSITE" id="PS50878">
    <property type="entry name" value="RT_POL"/>
    <property type="match status" value="1"/>
</dbReference>
<dbReference type="SUPFAM" id="SSF56672">
    <property type="entry name" value="DNA/RNA polymerases"/>
    <property type="match status" value="1"/>
</dbReference>
<dbReference type="CDD" id="cd01647">
    <property type="entry name" value="RT_LTR"/>
    <property type="match status" value="1"/>
</dbReference>
<dbReference type="InterPro" id="IPR043502">
    <property type="entry name" value="DNA/RNA_pol_sf"/>
</dbReference>
<evidence type="ECO:0000256" key="8">
    <source>
        <dbReference type="ARBA" id="ARBA00022801"/>
    </source>
</evidence>